<dbReference type="GO" id="GO:0055085">
    <property type="term" value="P:transmembrane transport"/>
    <property type="evidence" value="ECO:0007669"/>
    <property type="project" value="InterPro"/>
</dbReference>
<feature type="domain" description="ABC transmembrane type-1" evidence="8">
    <location>
        <begin position="27"/>
        <end position="208"/>
    </location>
</feature>
<dbReference type="InterPro" id="IPR000515">
    <property type="entry name" value="MetI-like"/>
</dbReference>
<accession>A0A9D2J587</accession>
<dbReference type="PROSITE" id="PS50928">
    <property type="entry name" value="ABC_TM1"/>
    <property type="match status" value="1"/>
</dbReference>
<dbReference type="EMBL" id="DXBY01000169">
    <property type="protein sequence ID" value="HIZ36129.1"/>
    <property type="molecule type" value="Genomic_DNA"/>
</dbReference>
<evidence type="ECO:0000313" key="10">
    <source>
        <dbReference type="Proteomes" id="UP000824037"/>
    </source>
</evidence>
<dbReference type="GO" id="GO:0005886">
    <property type="term" value="C:plasma membrane"/>
    <property type="evidence" value="ECO:0007669"/>
    <property type="project" value="UniProtKB-SubCell"/>
</dbReference>
<dbReference type="CDD" id="cd06261">
    <property type="entry name" value="TM_PBP2"/>
    <property type="match status" value="1"/>
</dbReference>
<reference evidence="9" key="1">
    <citation type="journal article" date="2021" name="PeerJ">
        <title>Extensive microbial diversity within the chicken gut microbiome revealed by metagenomics and culture.</title>
        <authorList>
            <person name="Gilroy R."/>
            <person name="Ravi A."/>
            <person name="Getino M."/>
            <person name="Pursley I."/>
            <person name="Horton D.L."/>
            <person name="Alikhan N.F."/>
            <person name="Baker D."/>
            <person name="Gharbi K."/>
            <person name="Hall N."/>
            <person name="Watson M."/>
            <person name="Adriaenssens E.M."/>
            <person name="Foster-Nyarko E."/>
            <person name="Jarju S."/>
            <person name="Secka A."/>
            <person name="Antonio M."/>
            <person name="Oren A."/>
            <person name="Chaudhuri R.R."/>
            <person name="La Ragione R."/>
            <person name="Hildebrand F."/>
            <person name="Pallen M.J."/>
        </authorList>
    </citation>
    <scope>NUCLEOTIDE SEQUENCE</scope>
    <source>
        <strain evidence="9">ChiGjej4B4-7305</strain>
    </source>
</reference>
<feature type="transmembrane region" description="Helical" evidence="6">
    <location>
        <begin position="159"/>
        <end position="179"/>
    </location>
</feature>
<gene>
    <name evidence="9" type="ORF">H9815_10150</name>
</gene>
<feature type="transmembrane region" description="Helical" evidence="6">
    <location>
        <begin position="191"/>
        <end position="216"/>
    </location>
</feature>
<protein>
    <submittedName>
        <fullName evidence="9">ABC transporter permease</fullName>
    </submittedName>
</protein>
<dbReference type="GO" id="GO:0031460">
    <property type="term" value="P:glycine betaine transport"/>
    <property type="evidence" value="ECO:0007669"/>
    <property type="project" value="TreeGrafter"/>
</dbReference>
<dbReference type="Proteomes" id="UP000824037">
    <property type="component" value="Unassembled WGS sequence"/>
</dbReference>
<name>A0A9D2J587_9MICO</name>
<comment type="subcellular location">
    <subcellularLocation>
        <location evidence="6">Cell membrane</location>
        <topology evidence="6">Multi-pass membrane protein</topology>
    </subcellularLocation>
    <subcellularLocation>
        <location evidence="1">Membrane</location>
        <topology evidence="1">Multi-pass membrane protein</topology>
    </subcellularLocation>
</comment>
<evidence type="ECO:0000256" key="7">
    <source>
        <dbReference type="SAM" id="MobiDB-lite"/>
    </source>
</evidence>
<evidence type="ECO:0000256" key="1">
    <source>
        <dbReference type="ARBA" id="ARBA00004141"/>
    </source>
</evidence>
<comment type="caution">
    <text evidence="9">The sequence shown here is derived from an EMBL/GenBank/DDBJ whole genome shotgun (WGS) entry which is preliminary data.</text>
</comment>
<comment type="similarity">
    <text evidence="6">Belongs to the binding-protein-dependent transport system permease family.</text>
</comment>
<organism evidence="9 10">
    <name type="scientific">Candidatus Ruania gallistercoris</name>
    <dbReference type="NCBI Taxonomy" id="2838746"/>
    <lineage>
        <taxon>Bacteria</taxon>
        <taxon>Bacillati</taxon>
        <taxon>Actinomycetota</taxon>
        <taxon>Actinomycetes</taxon>
        <taxon>Micrococcales</taxon>
        <taxon>Ruaniaceae</taxon>
        <taxon>Ruania</taxon>
    </lineage>
</organism>
<dbReference type="SUPFAM" id="SSF161098">
    <property type="entry name" value="MetI-like"/>
    <property type="match status" value="1"/>
</dbReference>
<evidence type="ECO:0000259" key="8">
    <source>
        <dbReference type="PROSITE" id="PS50928"/>
    </source>
</evidence>
<evidence type="ECO:0000313" key="9">
    <source>
        <dbReference type="EMBL" id="HIZ36129.1"/>
    </source>
</evidence>
<evidence type="ECO:0000256" key="3">
    <source>
        <dbReference type="ARBA" id="ARBA00022692"/>
    </source>
</evidence>
<dbReference type="Gene3D" id="1.10.3720.10">
    <property type="entry name" value="MetI-like"/>
    <property type="match status" value="1"/>
</dbReference>
<evidence type="ECO:0000256" key="6">
    <source>
        <dbReference type="RuleBase" id="RU363032"/>
    </source>
</evidence>
<dbReference type="PANTHER" id="PTHR30177">
    <property type="entry name" value="GLYCINE BETAINE/L-PROLINE TRANSPORT SYSTEM PERMEASE PROTEIN PROW"/>
    <property type="match status" value="1"/>
</dbReference>
<evidence type="ECO:0000256" key="4">
    <source>
        <dbReference type="ARBA" id="ARBA00022989"/>
    </source>
</evidence>
<feature type="transmembrane region" description="Helical" evidence="6">
    <location>
        <begin position="91"/>
        <end position="114"/>
    </location>
</feature>
<dbReference type="InterPro" id="IPR051204">
    <property type="entry name" value="ABC_transp_perm/SBD"/>
</dbReference>
<feature type="transmembrane region" description="Helical" evidence="6">
    <location>
        <begin position="31"/>
        <end position="50"/>
    </location>
</feature>
<keyword evidence="4 6" id="KW-1133">Transmembrane helix</keyword>
<keyword evidence="2 6" id="KW-0813">Transport</keyword>
<keyword evidence="3 6" id="KW-0812">Transmembrane</keyword>
<dbReference type="PANTHER" id="PTHR30177:SF33">
    <property type="entry name" value="POSSIBLE OSMOPROTECTANT (GLYCINE BETAINE_CARNITINE_CHOLINE_L-PROLINE) TRANSPORT INTEGRAL MEMBRANE PROTEIN ABC TRANSPORTER PROZ"/>
    <property type="match status" value="1"/>
</dbReference>
<dbReference type="AlphaFoldDB" id="A0A9D2J587"/>
<sequence>MELFAEAFAWLFAPEQQSGPDAVLVRLGEHLLYTVIAVVISAVIAIPIGYAIGHTGRGKQIAVALSGAARALPSLGLLTILTLLVGVGDAVLAATVVFVVLGVPAVLAGAYAGIESVDATVVDAARAMGMTEWQILLRVEAPIGLGLLLGGLRSATLQIVATAVLAAYVGLGGLGIYIVRGIAIRTYEQMLGGALVIIVLALVLDGVFALAMWLVARSRRVPAQGTGPGPSVAAATETSHSPAVATEGSR</sequence>
<dbReference type="Pfam" id="PF00528">
    <property type="entry name" value="BPD_transp_1"/>
    <property type="match status" value="1"/>
</dbReference>
<feature type="transmembrane region" description="Helical" evidence="6">
    <location>
        <begin position="62"/>
        <end position="85"/>
    </location>
</feature>
<evidence type="ECO:0000256" key="2">
    <source>
        <dbReference type="ARBA" id="ARBA00022448"/>
    </source>
</evidence>
<reference evidence="9" key="2">
    <citation type="submission" date="2021-04" db="EMBL/GenBank/DDBJ databases">
        <authorList>
            <person name="Gilroy R."/>
        </authorList>
    </citation>
    <scope>NUCLEOTIDE SEQUENCE</scope>
    <source>
        <strain evidence="9">ChiGjej4B4-7305</strain>
    </source>
</reference>
<feature type="region of interest" description="Disordered" evidence="7">
    <location>
        <begin position="223"/>
        <end position="250"/>
    </location>
</feature>
<feature type="transmembrane region" description="Helical" evidence="6">
    <location>
        <begin position="135"/>
        <end position="153"/>
    </location>
</feature>
<evidence type="ECO:0000256" key="5">
    <source>
        <dbReference type="ARBA" id="ARBA00023136"/>
    </source>
</evidence>
<keyword evidence="5 6" id="KW-0472">Membrane</keyword>
<dbReference type="InterPro" id="IPR035906">
    <property type="entry name" value="MetI-like_sf"/>
</dbReference>
<proteinExistence type="inferred from homology"/>